<protein>
    <submittedName>
        <fullName evidence="2">4-hydroxyacetophenone monooxygenase</fullName>
        <ecNumber evidence="2">1.14.13.84</ecNumber>
    </submittedName>
</protein>
<comment type="caution">
    <text evidence="2">The sequence shown here is derived from an EMBL/GenBank/DDBJ whole genome shotgun (WGS) entry which is preliminary data.</text>
</comment>
<name>A0ABD7V2E3_9ACTN</name>
<feature type="compositionally biased region" description="Low complexity" evidence="1">
    <location>
        <begin position="512"/>
        <end position="526"/>
    </location>
</feature>
<dbReference type="AlphaFoldDB" id="A0ABD7V2E3"/>
<sequence>MTTTQPHHADPDYEVAIIGSGTGGICAGIKLQQMGIDDIVLIERADEMGGTWRANTYPNVGADLPFLVYQFSFAPKGDWDHFFAKGQQIQEYHLGLAREAGLDRKTLFNTEIVKEEWDEANHRWLLHTAAGDVITSRFLLSAIGAYINPKDKPDIPGLEDFRGKVMIPADWDHDYDFRGKRAAVIGVGSSAVQIAPALASEVEHLDIYQRTPQWYFPKPDFRTPRWMQRALGMPGLARAVHEAVLFFLELGLRVLIYTPPSLFAPGATVFDRIAHRLYDFWLWLCVRDKSVRDKLRPKYGAGCTRGTLGGGYLSIFNRRNVELHTTPIERIETDAVVTRDGVRRPIDLLVLATGYEMFSDPESYREGTVVGHSGFDLGRYYNTVGLRAYHSTAVSGLPNRWILVGPYSWTGTAFHYILENATRHITAVLAEAKQRGSTRVEVTRAAQDAFHDDMIHRGRNLAHYFGVHCAGSNTYFVNSHGEAVYVRPWTIYQSRRRSVGFDRHDYRFSSLGPAAPSAPADALVGAGRTDTDDIDTDNDDEVRV</sequence>
<dbReference type="PANTHER" id="PTHR42877:SF4">
    <property type="entry name" value="FAD_NAD(P)-BINDING DOMAIN-CONTAINING PROTEIN-RELATED"/>
    <property type="match status" value="1"/>
</dbReference>
<evidence type="ECO:0000256" key="1">
    <source>
        <dbReference type="SAM" id="MobiDB-lite"/>
    </source>
</evidence>
<proteinExistence type="predicted"/>
<dbReference type="PRINTS" id="PR00368">
    <property type="entry name" value="FADPNR"/>
</dbReference>
<reference evidence="2 3" key="1">
    <citation type="submission" date="2019-02" db="EMBL/GenBank/DDBJ databases">
        <authorList>
            <consortium name="Pathogen Informatics"/>
        </authorList>
    </citation>
    <scope>NUCLEOTIDE SEQUENCE [LARGE SCALE GENOMIC DNA]</scope>
    <source>
        <strain evidence="2 3">3012STDY6756503</strain>
    </source>
</reference>
<keyword evidence="2" id="KW-0503">Monooxygenase</keyword>
<dbReference type="PRINTS" id="PR00469">
    <property type="entry name" value="PNDRDTASEII"/>
</dbReference>
<dbReference type="EMBL" id="CAACYD010000006">
    <property type="protein sequence ID" value="VFA88468.1"/>
    <property type="molecule type" value="Genomic_DNA"/>
</dbReference>
<accession>A0ABD7V2E3</accession>
<dbReference type="Gene3D" id="3.50.50.60">
    <property type="entry name" value="FAD/NAD(P)-binding domain"/>
    <property type="match status" value="2"/>
</dbReference>
<dbReference type="SUPFAM" id="SSF51905">
    <property type="entry name" value="FAD/NAD(P)-binding domain"/>
    <property type="match status" value="1"/>
</dbReference>
<dbReference type="InterPro" id="IPR036188">
    <property type="entry name" value="FAD/NAD-bd_sf"/>
</dbReference>
<evidence type="ECO:0000313" key="3">
    <source>
        <dbReference type="Proteomes" id="UP000360750"/>
    </source>
</evidence>
<dbReference type="RefSeq" id="WP_131734194.1">
    <property type="nucleotide sequence ID" value="NZ_CAACYD010000006.1"/>
</dbReference>
<feature type="compositionally biased region" description="Acidic residues" evidence="1">
    <location>
        <begin position="532"/>
        <end position="544"/>
    </location>
</feature>
<dbReference type="GO" id="GO:0033767">
    <property type="term" value="F:4-hydroxyacetophenone monooxygenase activity"/>
    <property type="evidence" value="ECO:0007669"/>
    <property type="project" value="UniProtKB-EC"/>
</dbReference>
<dbReference type="Proteomes" id="UP000360750">
    <property type="component" value="Unassembled WGS sequence"/>
</dbReference>
<dbReference type="InterPro" id="IPR051209">
    <property type="entry name" value="FAD-bind_Monooxygenase_sf"/>
</dbReference>
<dbReference type="EC" id="1.14.13.84" evidence="2"/>
<evidence type="ECO:0000313" key="2">
    <source>
        <dbReference type="EMBL" id="VFA88468.1"/>
    </source>
</evidence>
<organism evidence="2 3">
    <name type="scientific">Gordonia paraffinivorans</name>
    <dbReference type="NCBI Taxonomy" id="175628"/>
    <lineage>
        <taxon>Bacteria</taxon>
        <taxon>Bacillati</taxon>
        <taxon>Actinomycetota</taxon>
        <taxon>Actinomycetes</taxon>
        <taxon>Mycobacteriales</taxon>
        <taxon>Gordoniaceae</taxon>
        <taxon>Gordonia</taxon>
    </lineage>
</organism>
<dbReference type="PANTHER" id="PTHR42877">
    <property type="entry name" value="L-ORNITHINE N(5)-MONOOXYGENASE-RELATED"/>
    <property type="match status" value="1"/>
</dbReference>
<dbReference type="GeneID" id="60750021"/>
<keyword evidence="2" id="KW-0560">Oxidoreductase</keyword>
<feature type="region of interest" description="Disordered" evidence="1">
    <location>
        <begin position="512"/>
        <end position="544"/>
    </location>
</feature>
<dbReference type="Pfam" id="PF13738">
    <property type="entry name" value="Pyr_redox_3"/>
    <property type="match status" value="1"/>
</dbReference>
<gene>
    <name evidence="2" type="primary">hapE_5</name>
    <name evidence="2" type="ORF">NCTC8139_02013</name>
</gene>